<dbReference type="EMBL" id="CCKQ01006200">
    <property type="protein sequence ID" value="CDW77487.1"/>
    <property type="molecule type" value="Genomic_DNA"/>
</dbReference>
<dbReference type="PANTHER" id="PTHR11005">
    <property type="entry name" value="LYSOSOMAL ACID LIPASE-RELATED"/>
    <property type="match status" value="1"/>
</dbReference>
<evidence type="ECO:0000313" key="4">
    <source>
        <dbReference type="Proteomes" id="UP000039865"/>
    </source>
</evidence>
<dbReference type="GO" id="GO:0006629">
    <property type="term" value="P:lipid metabolic process"/>
    <property type="evidence" value="ECO:0007669"/>
    <property type="project" value="InterPro"/>
</dbReference>
<gene>
    <name evidence="3" type="primary">Contig2025.g2187</name>
    <name evidence="3" type="ORF">STYLEM_6450</name>
</gene>
<sequence length="804" mass="94226">MSNTSLSNVNNHIDYEDDKTSNSDIKYKSCIDDGEQKEWESLKRYNKDDDKRSTLDVIFDSSNEYCKSFVREIFHISSQTIDGVCAAILHAIQSPHHDSYYVNRRNRLMSSDDRRKRTSQTPDQKSLRKDKLLEIYLSRSLLSQQSFDEYLSDNKETKQIENLSDLAGKKQDRISFTPDESRKQVEETKNQEQLAKYVKDYFKNYQIQNKQNERKRDIILKSVRKTIKSVLAVASFWVPDLFNLIQKRKNVIDPVKHIVISPDHLTNGFLEDSQLVIQLFFDQFFLTMRIAAKKGMNIFTFKSGEIADVRDNQGHSKKHKKKIFDVVRNSMIAFFSFTMHKFFINLPQLPMYIKQNVRYFLSYHLIQTANFMKDHIYKYYWPSLRLLGHNVDKRTINQMITKSGYSNSNYEVETEDGYIINMNRIVNSDAFKVVYFQHGVLDNSFTWVVHGPSDSIAYQSHEEGYDVFLGNFRGIYPRRLAAWKDPKTYWNYNIDHYAKYDIPAFLEKIHKIKHQELREKFYQKTDMTDDEITKDIDSKLTITYIGHSLGGMTLPMYVIHQKLRNRPHYLNKAILLSPAGIHSQIPLIVKTFGWIFCNIVPKFIDHLALPNVVIDCANKIHKDIKSLPASNDLVSYLTSKIMGGNGIGDTPIGKSAKLLTSMLLFGFPMELVDHFYYSLYKENKFQAYNYRDKKKNQLAYGSDKPLNYLENYHLIDIDIHYFISMNDFLIRADDIIEHYNALKHHSPELAHLKVFEGYSHIDFTYQSHHSMIAEIIHTLKGENTDSSQQEVLLDQIKKNIKKMD</sequence>
<evidence type="ECO:0000313" key="3">
    <source>
        <dbReference type="EMBL" id="CDW77487.1"/>
    </source>
</evidence>
<keyword evidence="4" id="KW-1185">Reference proteome</keyword>
<proteinExistence type="predicted"/>
<dbReference type="GO" id="GO:0016787">
    <property type="term" value="F:hydrolase activity"/>
    <property type="evidence" value="ECO:0007669"/>
    <property type="project" value="UniProtKB-KW"/>
</dbReference>
<dbReference type="OrthoDB" id="17331at2759"/>
<accession>A0A078A7G2</accession>
<keyword evidence="3" id="KW-0378">Hydrolase</keyword>
<dbReference type="AlphaFoldDB" id="A0A078A7G2"/>
<protein>
    <submittedName>
        <fullName evidence="3">Ab-hydrolase associated lipase region containing protein</fullName>
    </submittedName>
</protein>
<dbReference type="SUPFAM" id="SSF53474">
    <property type="entry name" value="alpha/beta-Hydrolases"/>
    <property type="match status" value="1"/>
</dbReference>
<dbReference type="Gene3D" id="3.40.50.1820">
    <property type="entry name" value="alpha/beta hydrolase"/>
    <property type="match status" value="1"/>
</dbReference>
<reference evidence="3 4" key="1">
    <citation type="submission" date="2014-06" db="EMBL/GenBank/DDBJ databases">
        <authorList>
            <person name="Swart Estienne"/>
        </authorList>
    </citation>
    <scope>NUCLEOTIDE SEQUENCE [LARGE SCALE GENOMIC DNA]</scope>
    <source>
        <strain evidence="3 4">130c</strain>
    </source>
</reference>
<feature type="region of interest" description="Disordered" evidence="1">
    <location>
        <begin position="106"/>
        <end position="126"/>
    </location>
</feature>
<dbReference type="Proteomes" id="UP000039865">
    <property type="component" value="Unassembled WGS sequence"/>
</dbReference>
<dbReference type="Pfam" id="PF04083">
    <property type="entry name" value="Abhydro_lipase"/>
    <property type="match status" value="1"/>
</dbReference>
<name>A0A078A7G2_STYLE</name>
<evidence type="ECO:0000259" key="2">
    <source>
        <dbReference type="Pfam" id="PF04083"/>
    </source>
</evidence>
<dbReference type="InParanoid" id="A0A078A7G2"/>
<organism evidence="3 4">
    <name type="scientific">Stylonychia lemnae</name>
    <name type="common">Ciliate</name>
    <dbReference type="NCBI Taxonomy" id="5949"/>
    <lineage>
        <taxon>Eukaryota</taxon>
        <taxon>Sar</taxon>
        <taxon>Alveolata</taxon>
        <taxon>Ciliophora</taxon>
        <taxon>Intramacronucleata</taxon>
        <taxon>Spirotrichea</taxon>
        <taxon>Stichotrichia</taxon>
        <taxon>Sporadotrichida</taxon>
        <taxon>Oxytrichidae</taxon>
        <taxon>Stylonychinae</taxon>
        <taxon>Stylonychia</taxon>
    </lineage>
</organism>
<dbReference type="InterPro" id="IPR006693">
    <property type="entry name" value="AB_hydrolase_lipase"/>
</dbReference>
<feature type="domain" description="Partial AB-hydrolase lipase" evidence="2">
    <location>
        <begin position="396"/>
        <end position="450"/>
    </location>
</feature>
<feature type="region of interest" description="Disordered" evidence="1">
    <location>
        <begin position="1"/>
        <end position="22"/>
    </location>
</feature>
<feature type="compositionally biased region" description="Polar residues" evidence="1">
    <location>
        <begin position="1"/>
        <end position="11"/>
    </location>
</feature>
<dbReference type="InterPro" id="IPR029058">
    <property type="entry name" value="AB_hydrolase_fold"/>
</dbReference>
<evidence type="ECO:0000256" key="1">
    <source>
        <dbReference type="SAM" id="MobiDB-lite"/>
    </source>
</evidence>